<dbReference type="GO" id="GO:0004222">
    <property type="term" value="F:metalloendopeptidase activity"/>
    <property type="evidence" value="ECO:0007669"/>
    <property type="project" value="InterPro"/>
</dbReference>
<evidence type="ECO:0000313" key="12">
    <source>
        <dbReference type="EMBL" id="EZP84786.1"/>
    </source>
</evidence>
<organism evidence="12 13">
    <name type="scientific">Novosphingobium resinovorum</name>
    <dbReference type="NCBI Taxonomy" id="158500"/>
    <lineage>
        <taxon>Bacteria</taxon>
        <taxon>Pseudomonadati</taxon>
        <taxon>Pseudomonadota</taxon>
        <taxon>Alphaproteobacteria</taxon>
        <taxon>Sphingomonadales</taxon>
        <taxon>Sphingomonadaceae</taxon>
        <taxon>Novosphingobium</taxon>
    </lineage>
</organism>
<dbReference type="Gene3D" id="3.30.830.10">
    <property type="entry name" value="Metalloenzyme, LuxS/M16 peptidase-like"/>
    <property type="match status" value="4"/>
</dbReference>
<evidence type="ECO:0000313" key="13">
    <source>
        <dbReference type="Proteomes" id="UP000024329"/>
    </source>
</evidence>
<keyword evidence="6" id="KW-0862">Zinc</keyword>
<dbReference type="SUPFAM" id="SSF63411">
    <property type="entry name" value="LuxS/MPP-like metallohydrolase"/>
    <property type="match status" value="3"/>
</dbReference>
<feature type="domain" description="Peptidase M16 C-terminal" evidence="11">
    <location>
        <begin position="702"/>
        <end position="868"/>
    </location>
</feature>
<dbReference type="RefSeq" id="WP_036522808.1">
    <property type="nucleotide sequence ID" value="NZ_JFYZ01000001.1"/>
</dbReference>
<evidence type="ECO:0000256" key="4">
    <source>
        <dbReference type="ARBA" id="ARBA00022723"/>
    </source>
</evidence>
<reference evidence="12 13" key="1">
    <citation type="submission" date="2014-03" db="EMBL/GenBank/DDBJ databases">
        <title>Whole genome sequence of Novosphingobium resinovorum KF1.</title>
        <authorList>
            <person name="Gan H.M."/>
            <person name="Gan H.Y."/>
            <person name="Chew T.H."/>
            <person name="Savka M.A."/>
        </authorList>
    </citation>
    <scope>NUCLEOTIDE SEQUENCE [LARGE SCALE GENOMIC DNA]</scope>
    <source>
        <strain evidence="12 13">KF1</strain>
    </source>
</reference>
<dbReference type="InterPro" id="IPR011249">
    <property type="entry name" value="Metalloenz_LuxS/M16"/>
</dbReference>
<dbReference type="GO" id="GO:0006508">
    <property type="term" value="P:proteolysis"/>
    <property type="evidence" value="ECO:0007669"/>
    <property type="project" value="UniProtKB-KW"/>
</dbReference>
<feature type="domain" description="Peptidase M16 C-terminal" evidence="11">
    <location>
        <begin position="215"/>
        <end position="393"/>
    </location>
</feature>
<dbReference type="Pfam" id="PF00675">
    <property type="entry name" value="Peptidase_M16"/>
    <property type="match status" value="1"/>
</dbReference>
<sequence length="943" mass="103283">MRVSLIALLVALAPMPLAAKDKPAQEAVWAFDRSDIPVDPDFRFGRLANGMRYIVRHNATPAGTAIVRMDVEAGSLDESPAEQGFAHFLEHMAFNGSQRVPEGQMVPLLEREGLAFGADTNASTSFDRTLYKLDLPRNDPALIDTALMLMRETASNLTISQEAVNRERGVVLAEMRDRNSWALRNAIDTTRFFYPKSLYAQRFPIGTVETLNAADAASLRAFYEREYVPAHVTLVVVGDFDVAAVEAGILRHFNDWTARPAEPQPFPGPVKAKDKARTGVYLDPALSERVTVQRNGTYQDEPDSIAERRETLLRSIGYDIVNRRLQRLARSAEPPFRGAGFGTGDVFKAARSTRIIIDTVDGKWRAGLEAAGIEYRRALAYGFSAAEVAEQVAQVRTGIVNAAASASTRSNAMLTALALSLVDDEMVPSTPQSGLERFERFAPQITPDAVLAALKREALTLDAPLIRFQGRKAPEGGETALRDVWSEVMRAKIDKEAAADTAQFAYTDFGPAGQVVSDTRREDLGIREVRFANGVMLNLRKTDLEKDRVRVSLAIDGGDRLNTRENPHATQLVPNLDDGGLGKHSRDSLDTILAGRSVGLGLSSAAASFDSRVTTTPRDLEIQLQLLAALVTDPGYRPEGEVRYRQAINNYFAQLDATPASALAARIGGILSDDDPRFSLGNVEDYRHLSYAKLKTDVSDRLARGAIEIGLVGDVDEDAAIALVARTFGALPARETVFHGETGQPPRLFAKDRSARIVRHTGPADQALLRITWPTRDDADPVEALELELLERVMRVELTDQLREALGKAYSPSASSQLSHEWKGYGTFSVNASVDVAEVPATRAAIRQVLDDLRKAPVSADILLRARQPMIESLANALKSNAGWMALVDHAQSQPDRIERFQNARERLLALTPADVQAMAQRYLTPEAGLEVLALPKDVTEPK</sequence>
<comment type="cofactor">
    <cofactor evidence="1">
        <name>Zn(2+)</name>
        <dbReference type="ChEBI" id="CHEBI:29105"/>
    </cofactor>
</comment>
<keyword evidence="3" id="KW-0645">Protease</keyword>
<dbReference type="Pfam" id="PF05193">
    <property type="entry name" value="Peptidase_M16_C"/>
    <property type="match status" value="2"/>
</dbReference>
<dbReference type="PROSITE" id="PS00143">
    <property type="entry name" value="INSULINASE"/>
    <property type="match status" value="1"/>
</dbReference>
<evidence type="ECO:0000256" key="2">
    <source>
        <dbReference type="ARBA" id="ARBA00007261"/>
    </source>
</evidence>
<comment type="caution">
    <text evidence="12">The sequence shown here is derived from an EMBL/GenBank/DDBJ whole genome shotgun (WGS) entry which is preliminary data.</text>
</comment>
<keyword evidence="5" id="KW-0378">Hydrolase</keyword>
<protein>
    <submittedName>
        <fullName evidence="12">Putative Zn-dependent peptidase</fullName>
    </submittedName>
</protein>
<feature type="signal peptide" evidence="9">
    <location>
        <begin position="1"/>
        <end position="19"/>
    </location>
</feature>
<keyword evidence="7" id="KW-0482">Metalloprotease</keyword>
<dbReference type="STRING" id="158500.BES08_02800"/>
<name>A0A031K4A7_9SPHN</name>
<evidence type="ECO:0000256" key="6">
    <source>
        <dbReference type="ARBA" id="ARBA00022833"/>
    </source>
</evidence>
<proteinExistence type="inferred from homology"/>
<dbReference type="PANTHER" id="PTHR43690">
    <property type="entry name" value="NARDILYSIN"/>
    <property type="match status" value="1"/>
</dbReference>
<dbReference type="AlphaFoldDB" id="A0A031K4A7"/>
<accession>A0A031K4A7</accession>
<dbReference type="PATRIC" id="fig|158500.4.peg.565"/>
<dbReference type="InterPro" id="IPR007863">
    <property type="entry name" value="Peptidase_M16_C"/>
</dbReference>
<dbReference type="eggNOG" id="COG0612">
    <property type="taxonomic scope" value="Bacteria"/>
</dbReference>
<evidence type="ECO:0000256" key="8">
    <source>
        <dbReference type="RuleBase" id="RU004447"/>
    </source>
</evidence>
<evidence type="ECO:0000259" key="11">
    <source>
        <dbReference type="Pfam" id="PF05193"/>
    </source>
</evidence>
<evidence type="ECO:0000256" key="5">
    <source>
        <dbReference type="ARBA" id="ARBA00022801"/>
    </source>
</evidence>
<evidence type="ECO:0000256" key="9">
    <source>
        <dbReference type="SAM" id="SignalP"/>
    </source>
</evidence>
<evidence type="ECO:0000256" key="3">
    <source>
        <dbReference type="ARBA" id="ARBA00022670"/>
    </source>
</evidence>
<dbReference type="GO" id="GO:0046872">
    <property type="term" value="F:metal ion binding"/>
    <property type="evidence" value="ECO:0007669"/>
    <property type="project" value="UniProtKB-KW"/>
</dbReference>
<dbReference type="PANTHER" id="PTHR43690:SF17">
    <property type="entry name" value="PROTEIN YHJJ"/>
    <property type="match status" value="1"/>
</dbReference>
<gene>
    <name evidence="12" type="ORF">BV97_00548</name>
</gene>
<evidence type="ECO:0000256" key="7">
    <source>
        <dbReference type="ARBA" id="ARBA00023049"/>
    </source>
</evidence>
<feature type="chain" id="PRO_5001552323" evidence="9">
    <location>
        <begin position="20"/>
        <end position="943"/>
    </location>
</feature>
<dbReference type="EMBL" id="JFYZ01000001">
    <property type="protein sequence ID" value="EZP84786.1"/>
    <property type="molecule type" value="Genomic_DNA"/>
</dbReference>
<keyword evidence="9" id="KW-0732">Signal</keyword>
<dbReference type="InterPro" id="IPR001431">
    <property type="entry name" value="Pept_M16_Zn_BS"/>
</dbReference>
<keyword evidence="4" id="KW-0479">Metal-binding</keyword>
<evidence type="ECO:0000259" key="10">
    <source>
        <dbReference type="Pfam" id="PF00675"/>
    </source>
</evidence>
<dbReference type="InterPro" id="IPR011765">
    <property type="entry name" value="Pept_M16_N"/>
</dbReference>
<dbReference type="InterPro" id="IPR050626">
    <property type="entry name" value="Peptidase_M16"/>
</dbReference>
<feature type="domain" description="Peptidase M16 N-terminal" evidence="10">
    <location>
        <begin position="54"/>
        <end position="180"/>
    </location>
</feature>
<comment type="similarity">
    <text evidence="2 8">Belongs to the peptidase M16 family.</text>
</comment>
<evidence type="ECO:0000256" key="1">
    <source>
        <dbReference type="ARBA" id="ARBA00001947"/>
    </source>
</evidence>
<dbReference type="Proteomes" id="UP000024329">
    <property type="component" value="Unassembled WGS sequence"/>
</dbReference>